<dbReference type="EMBL" id="AP019297">
    <property type="protein sequence ID" value="BBG93458.1"/>
    <property type="molecule type" value="Genomic_DNA"/>
</dbReference>
<reference evidence="1" key="1">
    <citation type="journal article" date="2019" name="Science">
        <title>Mutation of a bHLH transcription factor allowed almond domestication.</title>
        <authorList>
            <person name="Sanchez-Perez R."/>
            <person name="Pavan S."/>
            <person name="Mazzeo R."/>
            <person name="Moldovan C."/>
            <person name="Aiese Cigliano R."/>
            <person name="Del Cueto J."/>
            <person name="Ricciardi F."/>
            <person name="Lotti C."/>
            <person name="Ricciardi L."/>
            <person name="Dicenta F."/>
            <person name="Lopez-Marques R.L."/>
            <person name="Lindberg Moller B."/>
        </authorList>
    </citation>
    <scope>NUCLEOTIDE SEQUENCE</scope>
</reference>
<organism evidence="1">
    <name type="scientific">Prunus dulcis</name>
    <name type="common">Almond</name>
    <name type="synonym">Amygdalus dulcis</name>
    <dbReference type="NCBI Taxonomy" id="3755"/>
    <lineage>
        <taxon>Eukaryota</taxon>
        <taxon>Viridiplantae</taxon>
        <taxon>Streptophyta</taxon>
        <taxon>Embryophyta</taxon>
        <taxon>Tracheophyta</taxon>
        <taxon>Spermatophyta</taxon>
        <taxon>Magnoliopsida</taxon>
        <taxon>eudicotyledons</taxon>
        <taxon>Gunneridae</taxon>
        <taxon>Pentapetalae</taxon>
        <taxon>rosids</taxon>
        <taxon>fabids</taxon>
        <taxon>Rosales</taxon>
        <taxon>Rosaceae</taxon>
        <taxon>Amygdaloideae</taxon>
        <taxon>Amygdaleae</taxon>
        <taxon>Prunus</taxon>
    </lineage>
</organism>
<sequence>MSVSRGVDYPALRQTPYVALVVPGLSGVETGPIRGVGCTGVWGEIVIVWYGRTWRRLSSMLIGPMRGVGSTGVWGDYVVILGNVQFIGETLPKFRQKVSVFIKWARHRGDVGKSTGSASFFWEIRGGSFQEV</sequence>
<protein>
    <submittedName>
        <fullName evidence="1">Uncharacterized protein</fullName>
    </submittedName>
</protein>
<gene>
    <name evidence="1" type="ORF">Prudu_001470</name>
</gene>
<proteinExistence type="predicted"/>
<name>A0A4Y1QNP0_PRUDU</name>
<accession>A0A4Y1QNP0</accession>
<dbReference type="AlphaFoldDB" id="A0A4Y1QNP0"/>
<evidence type="ECO:0000313" key="1">
    <source>
        <dbReference type="EMBL" id="BBG93458.1"/>
    </source>
</evidence>